<evidence type="ECO:0000313" key="3">
    <source>
        <dbReference type="Proteomes" id="UP000316988"/>
    </source>
</evidence>
<name>A0A554SH47_9ACTN</name>
<proteinExistence type="predicted"/>
<dbReference type="AlphaFoldDB" id="A0A554SH47"/>
<reference evidence="2 3" key="1">
    <citation type="submission" date="2019-07" db="EMBL/GenBank/DDBJ databases">
        <authorList>
            <person name="Zhao L.H."/>
        </authorList>
    </citation>
    <scope>NUCLEOTIDE SEQUENCE [LARGE SCALE GENOMIC DNA]</scope>
    <source>
        <strain evidence="2 3">Co35</strain>
    </source>
</reference>
<dbReference type="PANTHER" id="PTHR33824:SF7">
    <property type="entry name" value="POLYKETIDE CYCLASE_DEHYDRASE AND LIPID TRANSPORT SUPERFAMILY PROTEIN"/>
    <property type="match status" value="1"/>
</dbReference>
<gene>
    <name evidence="2" type="ORF">FNM00_04370</name>
</gene>
<dbReference type="Gene3D" id="3.30.530.20">
    <property type="match status" value="1"/>
</dbReference>
<dbReference type="InterPro" id="IPR047137">
    <property type="entry name" value="ORF3"/>
</dbReference>
<dbReference type="Pfam" id="PF03364">
    <property type="entry name" value="Polyketide_cyc"/>
    <property type="match status" value="1"/>
</dbReference>
<dbReference type="EMBL" id="VLNT01000002">
    <property type="protein sequence ID" value="TSD65661.1"/>
    <property type="molecule type" value="Genomic_DNA"/>
</dbReference>
<protein>
    <submittedName>
        <fullName evidence="2">SRPBCC family protein</fullName>
    </submittedName>
</protein>
<dbReference type="InterPro" id="IPR023393">
    <property type="entry name" value="START-like_dom_sf"/>
</dbReference>
<feature type="domain" description="Coenzyme Q-binding protein COQ10 START" evidence="1">
    <location>
        <begin position="10"/>
        <end position="130"/>
    </location>
</feature>
<dbReference type="PANTHER" id="PTHR33824">
    <property type="entry name" value="POLYKETIDE CYCLASE/DEHYDRASE AND LIPID TRANSPORT SUPERFAMILY PROTEIN"/>
    <property type="match status" value="1"/>
</dbReference>
<dbReference type="OrthoDB" id="3695445at2"/>
<accession>A0A554SH47</accession>
<dbReference type="Proteomes" id="UP000316988">
    <property type="component" value="Unassembled WGS sequence"/>
</dbReference>
<dbReference type="CDD" id="cd07817">
    <property type="entry name" value="SRPBCC_8"/>
    <property type="match status" value="1"/>
</dbReference>
<keyword evidence="3" id="KW-1185">Reference proteome</keyword>
<dbReference type="InterPro" id="IPR005031">
    <property type="entry name" value="COQ10_START"/>
</dbReference>
<organism evidence="2 3">
    <name type="scientific">Aeromicrobium piscarium</name>
    <dbReference type="NCBI Taxonomy" id="2590901"/>
    <lineage>
        <taxon>Bacteria</taxon>
        <taxon>Bacillati</taxon>
        <taxon>Actinomycetota</taxon>
        <taxon>Actinomycetes</taxon>
        <taxon>Propionibacteriales</taxon>
        <taxon>Nocardioidaceae</taxon>
        <taxon>Aeromicrobium</taxon>
    </lineage>
</organism>
<evidence type="ECO:0000313" key="2">
    <source>
        <dbReference type="EMBL" id="TSD65661.1"/>
    </source>
</evidence>
<comment type="caution">
    <text evidence="2">The sequence shown here is derived from an EMBL/GenBank/DDBJ whole genome shotgun (WGS) entry which is preliminary data.</text>
</comment>
<evidence type="ECO:0000259" key="1">
    <source>
        <dbReference type="Pfam" id="PF03364"/>
    </source>
</evidence>
<dbReference type="SUPFAM" id="SSF55961">
    <property type="entry name" value="Bet v1-like"/>
    <property type="match status" value="1"/>
</dbReference>
<sequence>MVMIEAHTDIEVPRRTAYDQWTQFESFPRFMSAVRAVDHVSPTVTRWRIGVGPLHRDFHAEILEQHPDESLRWRSLDAYPTHEGEVVFSEVTEGRTRVSVRIRLISGRSGPFRGIVERALRQELGAFKDFIEGIGEAGGAWRGTIHEGRVQQPEATAPRAPTWPHG</sequence>